<dbReference type="Pfam" id="PF00563">
    <property type="entry name" value="EAL"/>
    <property type="match status" value="1"/>
</dbReference>
<dbReference type="CDD" id="cd01948">
    <property type="entry name" value="EAL"/>
    <property type="match status" value="1"/>
</dbReference>
<keyword evidence="1" id="KW-0472">Membrane</keyword>
<evidence type="ECO:0000259" key="3">
    <source>
        <dbReference type="PROSITE" id="PS50883"/>
    </source>
</evidence>
<evidence type="ECO:0000259" key="2">
    <source>
        <dbReference type="PROSITE" id="PS50112"/>
    </source>
</evidence>
<evidence type="ECO:0000313" key="6">
    <source>
        <dbReference type="Proteomes" id="UP000805841"/>
    </source>
</evidence>
<feature type="transmembrane region" description="Helical" evidence="1">
    <location>
        <begin position="207"/>
        <end position="226"/>
    </location>
</feature>
<dbReference type="SMART" id="SM00052">
    <property type="entry name" value="EAL"/>
    <property type="match status" value="1"/>
</dbReference>
<dbReference type="InterPro" id="IPR029787">
    <property type="entry name" value="Nucleotide_cyclase"/>
</dbReference>
<evidence type="ECO:0000259" key="4">
    <source>
        <dbReference type="PROSITE" id="PS50887"/>
    </source>
</evidence>
<dbReference type="InterPro" id="IPR000014">
    <property type="entry name" value="PAS"/>
</dbReference>
<dbReference type="InterPro" id="IPR035965">
    <property type="entry name" value="PAS-like_dom_sf"/>
</dbReference>
<dbReference type="Pfam" id="PF00990">
    <property type="entry name" value="GGDEF"/>
    <property type="match status" value="1"/>
</dbReference>
<dbReference type="SUPFAM" id="SSF55073">
    <property type="entry name" value="Nucleotide cyclase"/>
    <property type="match status" value="1"/>
</dbReference>
<accession>A0ABR7Z089</accession>
<gene>
    <name evidence="5" type="ORF">HAQ05_08955</name>
</gene>
<evidence type="ECO:0000256" key="1">
    <source>
        <dbReference type="SAM" id="Phobius"/>
    </source>
</evidence>
<dbReference type="PROSITE" id="PS50883">
    <property type="entry name" value="EAL"/>
    <property type="match status" value="1"/>
</dbReference>
<dbReference type="SMART" id="SM00091">
    <property type="entry name" value="PAS"/>
    <property type="match status" value="1"/>
</dbReference>
<dbReference type="NCBIfam" id="TIGR00254">
    <property type="entry name" value="GGDEF"/>
    <property type="match status" value="1"/>
</dbReference>
<dbReference type="SMART" id="SM00267">
    <property type="entry name" value="GGDEF"/>
    <property type="match status" value="1"/>
</dbReference>
<dbReference type="Gene3D" id="3.30.450.20">
    <property type="entry name" value="PAS domain"/>
    <property type="match status" value="1"/>
</dbReference>
<keyword evidence="1" id="KW-1133">Transmembrane helix</keyword>
<dbReference type="EMBL" id="JAAOCA010000009">
    <property type="protein sequence ID" value="MBD1598832.1"/>
    <property type="molecule type" value="Genomic_DNA"/>
</dbReference>
<dbReference type="RefSeq" id="WP_190419550.1">
    <property type="nucleotide sequence ID" value="NZ_JAAOCA010000009.1"/>
</dbReference>
<dbReference type="Pfam" id="PF13426">
    <property type="entry name" value="PAS_9"/>
    <property type="match status" value="1"/>
</dbReference>
<keyword evidence="1" id="KW-0812">Transmembrane</keyword>
<dbReference type="SUPFAM" id="SSF55785">
    <property type="entry name" value="PYP-like sensor domain (PAS domain)"/>
    <property type="match status" value="1"/>
</dbReference>
<dbReference type="InterPro" id="IPR001633">
    <property type="entry name" value="EAL_dom"/>
</dbReference>
<dbReference type="Gene3D" id="3.30.70.270">
    <property type="match status" value="1"/>
</dbReference>
<feature type="domain" description="PAS" evidence="2">
    <location>
        <begin position="244"/>
        <end position="317"/>
    </location>
</feature>
<keyword evidence="6" id="KW-1185">Reference proteome</keyword>
<dbReference type="Gene3D" id="3.20.20.450">
    <property type="entry name" value="EAL domain"/>
    <property type="match status" value="1"/>
</dbReference>
<organism evidence="5 6">
    <name type="scientific">Pseudomonas typographi</name>
    <dbReference type="NCBI Taxonomy" id="2715964"/>
    <lineage>
        <taxon>Bacteria</taxon>
        <taxon>Pseudomonadati</taxon>
        <taxon>Pseudomonadota</taxon>
        <taxon>Gammaproteobacteria</taxon>
        <taxon>Pseudomonadales</taxon>
        <taxon>Pseudomonadaceae</taxon>
        <taxon>Pseudomonas</taxon>
    </lineage>
</organism>
<dbReference type="InterPro" id="IPR043128">
    <property type="entry name" value="Rev_trsase/Diguanyl_cyclase"/>
</dbReference>
<sequence>MKQQTRMLESPRLIAIAWPFIAVVLLLASLGTFSLYAMSAMRGYVAGESLWSKGQKDAIYYLNLYASSPDERIFQKYRQAIAVPQGGHDLRMALDQPVADTAKARIGLQQGGNHADDFSGIIWFFLNFRHFSYFARAIDLWTIGDGYLFKLDEVAQAMHSSIQAGQAGPDDVRRWKAQILDINEQVTPAAKAFSDALGEGSRFLQRLLIGINLFTAFALIAIALWITRKLLAQRHAFAEALQEEKDRAQVTLASIGDGVIATDVDGAIVYMNPAAEQLTHLKAEQAAGLPLAALFNLLDENAERDASTLIERIRTGQLNGGREHPRMIQRLDGSMVSVALGGAPIVHDSRISGTVLVLHDMTQERQYIANLAWQATHDALTGLANRREFEFRLEQALNGLNDSGTRHALLFLDLDQFKLVNDTCGHAAGDELLRHICALLQSGLGGGDTLARLGGDEFGVLLEHCAPQVAERTAEQLREAVQNLHFVWKGRPFMTTLSVGLVHLHQPPTTLEEALRVADLACYMAKEKGRNRVQVYHEDDTELTVRFGEMAWVQRLRLALEEDRFCLYAQEIASIGGLPTASGHASHVEVLVRLQDESGRIILPNSFIPAAERYGLMPSLDRWVVQNVFKVLRQCLDEGGDQPLAMCAINLSGASIGDDEFLDFIREQLYRYDIPAQLICFEITETSAIANLASAIGFINELKDLGCLFSLDDFCAGMSSFAYLKHLPVDFLKIDGSFVKDMLDDPINRAMVEVINHIGHVMGKRTIAEFVESPLIEQALVEIGVDYAQGYLIERPLPFTCQSLRRADAQGRGARVSPTSPHVCD</sequence>
<dbReference type="Proteomes" id="UP000805841">
    <property type="component" value="Unassembled WGS sequence"/>
</dbReference>
<dbReference type="PANTHER" id="PTHR44757">
    <property type="entry name" value="DIGUANYLATE CYCLASE DGCP"/>
    <property type="match status" value="1"/>
</dbReference>
<dbReference type="PROSITE" id="PS50887">
    <property type="entry name" value="GGDEF"/>
    <property type="match status" value="1"/>
</dbReference>
<dbReference type="CDD" id="cd01949">
    <property type="entry name" value="GGDEF"/>
    <property type="match status" value="1"/>
</dbReference>
<dbReference type="InterPro" id="IPR052155">
    <property type="entry name" value="Biofilm_reg_signaling"/>
</dbReference>
<dbReference type="PROSITE" id="PS50112">
    <property type="entry name" value="PAS"/>
    <property type="match status" value="1"/>
</dbReference>
<name>A0ABR7Z089_9PSED</name>
<dbReference type="CDD" id="cd00130">
    <property type="entry name" value="PAS"/>
    <property type="match status" value="1"/>
</dbReference>
<dbReference type="PANTHER" id="PTHR44757:SF4">
    <property type="entry name" value="DIGUANYLATE CYCLASE DGCE-RELATED"/>
    <property type="match status" value="1"/>
</dbReference>
<comment type="caution">
    <text evidence="5">The sequence shown here is derived from an EMBL/GenBank/DDBJ whole genome shotgun (WGS) entry which is preliminary data.</text>
</comment>
<reference evidence="5 6" key="1">
    <citation type="journal article" date="2020" name="Insects">
        <title>Bacteria Belonging to Pseudomonas typographi sp. nov. from the Bark Beetle Ips typographus Have Genomic Potential to Aid in the Host Ecology.</title>
        <authorList>
            <person name="Peral-Aranega E."/>
            <person name="Saati-Santamaria Z."/>
            <person name="Kolarik M."/>
            <person name="Rivas R."/>
            <person name="Garcia-Fraile P."/>
        </authorList>
    </citation>
    <scope>NUCLEOTIDE SEQUENCE [LARGE SCALE GENOMIC DNA]</scope>
    <source>
        <strain evidence="5 6">CA3A</strain>
    </source>
</reference>
<dbReference type="InterPro" id="IPR035919">
    <property type="entry name" value="EAL_sf"/>
</dbReference>
<dbReference type="SUPFAM" id="SSF141868">
    <property type="entry name" value="EAL domain-like"/>
    <property type="match status" value="1"/>
</dbReference>
<proteinExistence type="predicted"/>
<dbReference type="NCBIfam" id="TIGR00229">
    <property type="entry name" value="sensory_box"/>
    <property type="match status" value="1"/>
</dbReference>
<feature type="transmembrane region" description="Helical" evidence="1">
    <location>
        <begin position="16"/>
        <end position="37"/>
    </location>
</feature>
<dbReference type="InterPro" id="IPR000160">
    <property type="entry name" value="GGDEF_dom"/>
</dbReference>
<feature type="domain" description="GGDEF" evidence="4">
    <location>
        <begin position="405"/>
        <end position="538"/>
    </location>
</feature>
<protein>
    <submittedName>
        <fullName evidence="5">EAL domain-containing protein</fullName>
    </submittedName>
</protein>
<feature type="domain" description="EAL" evidence="3">
    <location>
        <begin position="549"/>
        <end position="810"/>
    </location>
</feature>
<evidence type="ECO:0000313" key="5">
    <source>
        <dbReference type="EMBL" id="MBD1598832.1"/>
    </source>
</evidence>